<protein>
    <submittedName>
        <fullName evidence="2">Uncharacterized protein</fullName>
    </submittedName>
</protein>
<accession>A0A139IAQ0</accession>
<dbReference type="PANTHER" id="PTHR38701:SF1">
    <property type="entry name" value="UP-REGULATED DURING SEPTATION PROTEIN 1 DOMAIN-CONTAINING PROTEIN"/>
    <property type="match status" value="1"/>
</dbReference>
<feature type="region of interest" description="Disordered" evidence="1">
    <location>
        <begin position="1"/>
        <end position="364"/>
    </location>
</feature>
<feature type="compositionally biased region" description="Polar residues" evidence="1">
    <location>
        <begin position="138"/>
        <end position="148"/>
    </location>
</feature>
<keyword evidence="3" id="KW-1185">Reference proteome</keyword>
<evidence type="ECO:0000256" key="1">
    <source>
        <dbReference type="SAM" id="MobiDB-lite"/>
    </source>
</evidence>
<dbReference type="Proteomes" id="UP000073492">
    <property type="component" value="Unassembled WGS sequence"/>
</dbReference>
<dbReference type="EMBL" id="LFZO01000179">
    <property type="protein sequence ID" value="KXT11828.1"/>
    <property type="molecule type" value="Genomic_DNA"/>
</dbReference>
<feature type="compositionally biased region" description="Polar residues" evidence="1">
    <location>
        <begin position="246"/>
        <end position="270"/>
    </location>
</feature>
<dbReference type="STRING" id="113226.A0A139IAQ0"/>
<feature type="compositionally biased region" description="Low complexity" evidence="1">
    <location>
        <begin position="17"/>
        <end position="52"/>
    </location>
</feature>
<feature type="compositionally biased region" description="Low complexity" evidence="1">
    <location>
        <begin position="498"/>
        <end position="509"/>
    </location>
</feature>
<evidence type="ECO:0000313" key="3">
    <source>
        <dbReference type="Proteomes" id="UP000073492"/>
    </source>
</evidence>
<gene>
    <name evidence="2" type="ORF">AC579_6078</name>
</gene>
<proteinExistence type="predicted"/>
<feature type="compositionally biased region" description="Basic and acidic residues" evidence="1">
    <location>
        <begin position="170"/>
        <end position="194"/>
    </location>
</feature>
<feature type="compositionally biased region" description="Polar residues" evidence="1">
    <location>
        <begin position="1"/>
        <end position="11"/>
    </location>
</feature>
<feature type="compositionally biased region" description="Acidic residues" evidence="1">
    <location>
        <begin position="485"/>
        <end position="497"/>
    </location>
</feature>
<feature type="compositionally biased region" description="Low complexity" evidence="1">
    <location>
        <begin position="322"/>
        <end position="331"/>
    </location>
</feature>
<feature type="compositionally biased region" description="Basic and acidic residues" evidence="1">
    <location>
        <begin position="510"/>
        <end position="520"/>
    </location>
</feature>
<organism evidence="2 3">
    <name type="scientific">Pseudocercospora musae</name>
    <dbReference type="NCBI Taxonomy" id="113226"/>
    <lineage>
        <taxon>Eukaryota</taxon>
        <taxon>Fungi</taxon>
        <taxon>Dikarya</taxon>
        <taxon>Ascomycota</taxon>
        <taxon>Pezizomycotina</taxon>
        <taxon>Dothideomycetes</taxon>
        <taxon>Dothideomycetidae</taxon>
        <taxon>Mycosphaerellales</taxon>
        <taxon>Mycosphaerellaceae</taxon>
        <taxon>Pseudocercospora</taxon>
    </lineage>
</organism>
<dbReference type="PANTHER" id="PTHR38701">
    <property type="entry name" value="CHROMOSOME 8, WHOLE GENOME SHOTGUN SEQUENCE"/>
    <property type="match status" value="1"/>
</dbReference>
<feature type="region of interest" description="Disordered" evidence="1">
    <location>
        <begin position="451"/>
        <end position="520"/>
    </location>
</feature>
<sequence length="638" mass="68459">MSSDSNTNSINGRPLKPTLASTRTAAPRTPLTPRIAGIAAGSATSTTASRPTPRLPNRGAGAAVVSPRPKPQGTPVKDVAGGNVTPRSSARKSRAGGVSPAQDESVKEALPVRSRPSAEGQGRGSGVSSLSLPLARTSRPNSVVSDNASRGLPSPLVTRSPGFADSTESIESRFFHASEAAKQEPMPKKPELRKTPTFFYADGQEDNSGKPPSPVLSAVNDHRQGPFIKPDTHQIAPKSPPVHSPAPSNVSTSYFPPNLSNQLRSPSPSKENIHLPYRKGVSQIFGTRPVTTASPAPSEAQAENATDDHRQPSYGIQHRKSTSLSSITSSSQARKKSNTALDATPSPLNQPPEHVAAKATSKTASSHIELISIETLASPALIGSPSEMALSPTKSVSQLAADARRERKVLDLEISNSSLMAINTSLEREVRRQKAELKRFRRLSRAGRFSLATSERSSRRQSEGLSTLSEDDEGADSSGLLSGLAEDDVSDSEDEDSLVSSSEPLSPASEHSRQQDRLAKDEKRLRVDLQRHKELLVQSQAMNQSIKRCMYATEEMISEGKKALQYHVRVSDVKLGGRILTGFEAEEEDVEDIEIAEELDWHSGDRDSGVEVESIDAGRFAEAMNTSKRFGRPPDVVP</sequence>
<reference evidence="2 3" key="1">
    <citation type="submission" date="2015-07" db="EMBL/GenBank/DDBJ databases">
        <title>Comparative genomics of the Sigatoka disease complex on banana suggests a link between parallel evolutionary changes in Pseudocercospora fijiensis and Pseudocercospora eumusae and increased virulence on the banana host.</title>
        <authorList>
            <person name="Chang T.-C."/>
            <person name="Salvucci A."/>
            <person name="Crous P.W."/>
            <person name="Stergiopoulos I."/>
        </authorList>
    </citation>
    <scope>NUCLEOTIDE SEQUENCE [LARGE SCALE GENOMIC DNA]</scope>
    <source>
        <strain evidence="2 3">CBS 116634</strain>
    </source>
</reference>
<comment type="caution">
    <text evidence="2">The sequence shown here is derived from an EMBL/GenBank/DDBJ whole genome shotgun (WGS) entry which is preliminary data.</text>
</comment>
<evidence type="ECO:0000313" key="2">
    <source>
        <dbReference type="EMBL" id="KXT11828.1"/>
    </source>
</evidence>
<dbReference type="OrthoDB" id="2555519at2759"/>
<name>A0A139IAQ0_9PEZI</name>
<dbReference type="AlphaFoldDB" id="A0A139IAQ0"/>